<organism evidence="1 2">
    <name type="scientific">Pocillopora meandrina</name>
    <dbReference type="NCBI Taxonomy" id="46732"/>
    <lineage>
        <taxon>Eukaryota</taxon>
        <taxon>Metazoa</taxon>
        <taxon>Cnidaria</taxon>
        <taxon>Anthozoa</taxon>
        <taxon>Hexacorallia</taxon>
        <taxon>Scleractinia</taxon>
        <taxon>Astrocoeniina</taxon>
        <taxon>Pocilloporidae</taxon>
        <taxon>Pocillopora</taxon>
    </lineage>
</organism>
<dbReference type="EMBL" id="CALNXJ010000003">
    <property type="protein sequence ID" value="CAH3036402.1"/>
    <property type="molecule type" value="Genomic_DNA"/>
</dbReference>
<dbReference type="InterPro" id="IPR043159">
    <property type="entry name" value="Lectin_gal-bd_sf"/>
</dbReference>
<dbReference type="Proteomes" id="UP001159428">
    <property type="component" value="Unassembled WGS sequence"/>
</dbReference>
<dbReference type="Gene3D" id="2.60.120.740">
    <property type="match status" value="1"/>
</dbReference>
<accession>A0AAU9VWH0</accession>
<reference evidence="1 2" key="1">
    <citation type="submission" date="2022-05" db="EMBL/GenBank/DDBJ databases">
        <authorList>
            <consortium name="Genoscope - CEA"/>
            <person name="William W."/>
        </authorList>
    </citation>
    <scope>NUCLEOTIDE SEQUENCE [LARGE SCALE GENOMIC DNA]</scope>
</reference>
<sequence>MEEQTAPCVSGDWIGRLLGYGMSTAAQLIHWLLLKMNVKPCPNASCMPTTQNTETRASERRNISRCIGRIIPDDTKRARVCENHKMSLECPERRNIDIVWANFGRLKGAHICGDGFFGIFSWNQACQHQVASKAIAKQYCQDKEH</sequence>
<name>A0AAU9VWH0_9CNID</name>
<comment type="caution">
    <text evidence="1">The sequence shown here is derived from an EMBL/GenBank/DDBJ whole genome shotgun (WGS) entry which is preliminary data.</text>
</comment>
<dbReference type="AlphaFoldDB" id="A0AAU9VWH0"/>
<feature type="non-terminal residue" evidence="1">
    <location>
        <position position="145"/>
    </location>
</feature>
<evidence type="ECO:0000313" key="1">
    <source>
        <dbReference type="EMBL" id="CAH3036402.1"/>
    </source>
</evidence>
<evidence type="ECO:0000313" key="2">
    <source>
        <dbReference type="Proteomes" id="UP001159428"/>
    </source>
</evidence>
<gene>
    <name evidence="1" type="ORF">PMEA_00016850</name>
</gene>
<keyword evidence="2" id="KW-1185">Reference proteome</keyword>
<protein>
    <submittedName>
        <fullName evidence="1">Uncharacterized protein</fullName>
    </submittedName>
</protein>
<proteinExistence type="predicted"/>